<dbReference type="AlphaFoldDB" id="A0A9P9GI91"/>
<dbReference type="OrthoDB" id="5332773at2759"/>
<dbReference type="EMBL" id="JAGMUX010000014">
    <property type="protein sequence ID" value="KAH7239988.1"/>
    <property type="molecule type" value="Genomic_DNA"/>
</dbReference>
<evidence type="ECO:0000256" key="1">
    <source>
        <dbReference type="SAM" id="Coils"/>
    </source>
</evidence>
<comment type="caution">
    <text evidence="2">The sequence shown here is derived from an EMBL/GenBank/DDBJ whole genome shotgun (WGS) entry which is preliminary data.</text>
</comment>
<protein>
    <submittedName>
        <fullName evidence="2">Uncharacterized protein</fullName>
    </submittedName>
</protein>
<feature type="coiled-coil region" evidence="1">
    <location>
        <begin position="156"/>
        <end position="216"/>
    </location>
</feature>
<gene>
    <name evidence="2" type="ORF">BKA55DRAFT_693537</name>
</gene>
<dbReference type="Proteomes" id="UP000720189">
    <property type="component" value="Unassembled WGS sequence"/>
</dbReference>
<keyword evidence="1" id="KW-0175">Coiled coil</keyword>
<reference evidence="2" key="1">
    <citation type="journal article" date="2021" name="Nat. Commun.">
        <title>Genetic determinants of endophytism in the Arabidopsis root mycobiome.</title>
        <authorList>
            <person name="Mesny F."/>
            <person name="Miyauchi S."/>
            <person name="Thiergart T."/>
            <person name="Pickel B."/>
            <person name="Atanasova L."/>
            <person name="Karlsson M."/>
            <person name="Huettel B."/>
            <person name="Barry K.W."/>
            <person name="Haridas S."/>
            <person name="Chen C."/>
            <person name="Bauer D."/>
            <person name="Andreopoulos W."/>
            <person name="Pangilinan J."/>
            <person name="LaButti K."/>
            <person name="Riley R."/>
            <person name="Lipzen A."/>
            <person name="Clum A."/>
            <person name="Drula E."/>
            <person name="Henrissat B."/>
            <person name="Kohler A."/>
            <person name="Grigoriev I.V."/>
            <person name="Martin F.M."/>
            <person name="Hacquard S."/>
        </authorList>
    </citation>
    <scope>NUCLEOTIDE SEQUENCE</scope>
    <source>
        <strain evidence="2">MPI-CAGE-AT-0023</strain>
    </source>
</reference>
<dbReference type="GeneID" id="70229884"/>
<sequence>MVSNSDAEEKITIIQKRVSRLHRDTDVLFSQGQQTKASVLKQEAEDRQQVKAAGDSAYAALERAVQRLVELPSSRDEVSEQDPSIVAIFHHAIEQFQGLSKTSQTNTYQLGTAAANYESFISVISLHNSKLDSQSSSWNQEQKAAHDSMLAWQKKKSEYDRKHRELSKQLSDARDERSSFGGWVSSGFSTNLDDKIYTIEKKIEENKKRYDEAEENEKWNKKLRTEANYGRKVCRDLKVRIKALDKEFATELLRVNESQLVESSLWRGLLELSSMVEDPKFLSSRDNSLRLVLKILKADDDKFGSGDRYVHIEERIKLAIIGRWGEDGFKKLLVPGERRGPRGFLANE</sequence>
<accession>A0A9P9GI91</accession>
<keyword evidence="3" id="KW-1185">Reference proteome</keyword>
<evidence type="ECO:0000313" key="2">
    <source>
        <dbReference type="EMBL" id="KAH7239988.1"/>
    </source>
</evidence>
<proteinExistence type="predicted"/>
<organism evidence="2 3">
    <name type="scientific">Fusarium redolens</name>
    <dbReference type="NCBI Taxonomy" id="48865"/>
    <lineage>
        <taxon>Eukaryota</taxon>
        <taxon>Fungi</taxon>
        <taxon>Dikarya</taxon>
        <taxon>Ascomycota</taxon>
        <taxon>Pezizomycotina</taxon>
        <taxon>Sordariomycetes</taxon>
        <taxon>Hypocreomycetidae</taxon>
        <taxon>Hypocreales</taxon>
        <taxon>Nectriaceae</taxon>
        <taxon>Fusarium</taxon>
        <taxon>Fusarium redolens species complex</taxon>
    </lineage>
</organism>
<dbReference type="RefSeq" id="XP_046045782.1">
    <property type="nucleotide sequence ID" value="XM_046199930.1"/>
</dbReference>
<evidence type="ECO:0000313" key="3">
    <source>
        <dbReference type="Proteomes" id="UP000720189"/>
    </source>
</evidence>
<name>A0A9P9GI91_FUSRE</name>